<name>A0A8J7LEP7_9NOST</name>
<dbReference type="Proteomes" id="UP000662314">
    <property type="component" value="Unassembled WGS sequence"/>
</dbReference>
<dbReference type="EMBL" id="JAECZA010000107">
    <property type="protein sequence ID" value="MBH8575152.1"/>
    <property type="molecule type" value="Genomic_DNA"/>
</dbReference>
<keyword evidence="2" id="KW-1185">Reference proteome</keyword>
<sequence>MDSKNTINTEFDFILPRGLVDAEGNIHRQGVMRLATAKDEIYLQKNRAALDNSAYGVIVMLSRVIVRLGNLSEITTDLLENLFSRDLAYLREFYNRINQQGDAYIPVQCPQCNGQFQVELALAGEL</sequence>
<dbReference type="RefSeq" id="WP_214433945.1">
    <property type="nucleotide sequence ID" value="NZ_CAWPUQ010000010.1"/>
</dbReference>
<organism evidence="1 2">
    <name type="scientific">Dendronalium phyllosphericum CENA369</name>
    <dbReference type="NCBI Taxonomy" id="1725256"/>
    <lineage>
        <taxon>Bacteria</taxon>
        <taxon>Bacillati</taxon>
        <taxon>Cyanobacteriota</taxon>
        <taxon>Cyanophyceae</taxon>
        <taxon>Nostocales</taxon>
        <taxon>Nostocaceae</taxon>
        <taxon>Dendronalium</taxon>
        <taxon>Dendronalium phyllosphericum</taxon>
    </lineage>
</organism>
<dbReference type="AlphaFoldDB" id="A0A8J7LEP7"/>
<proteinExistence type="predicted"/>
<gene>
    <name evidence="1" type="ORF">I8752_19460</name>
</gene>
<accession>A0A8J7LEP7</accession>
<reference evidence="1 2" key="1">
    <citation type="journal article" date="2021" name="Int. J. Syst. Evol. Microbiol.">
        <title>Amazonocrinis nigriterrae gen. nov., sp. nov., Atlanticothrix silvestris gen. nov., sp. nov. and Dendronalium phyllosphericum gen. nov., sp. nov., nostocacean cyanobacteria from Brazilian environments.</title>
        <authorList>
            <person name="Alvarenga D.O."/>
            <person name="Andreote A.P.D."/>
            <person name="Branco L.H.Z."/>
            <person name="Delbaje E."/>
            <person name="Cruz R.B."/>
            <person name="Varani A.M."/>
            <person name="Fiore M.F."/>
        </authorList>
    </citation>
    <scope>NUCLEOTIDE SEQUENCE [LARGE SCALE GENOMIC DNA]</scope>
    <source>
        <strain evidence="1 2">CENA369</strain>
    </source>
</reference>
<protein>
    <submittedName>
        <fullName evidence="1">Phage tail assembly protein</fullName>
    </submittedName>
</protein>
<comment type="caution">
    <text evidence="1">The sequence shown here is derived from an EMBL/GenBank/DDBJ whole genome shotgun (WGS) entry which is preliminary data.</text>
</comment>
<evidence type="ECO:0000313" key="1">
    <source>
        <dbReference type="EMBL" id="MBH8575152.1"/>
    </source>
</evidence>
<evidence type="ECO:0000313" key="2">
    <source>
        <dbReference type="Proteomes" id="UP000662314"/>
    </source>
</evidence>